<proteinExistence type="predicted"/>
<accession>A0A841PN82</accession>
<dbReference type="GO" id="GO:0016757">
    <property type="term" value="F:glycosyltransferase activity"/>
    <property type="evidence" value="ECO:0007669"/>
    <property type="project" value="InterPro"/>
</dbReference>
<dbReference type="Pfam" id="PF00534">
    <property type="entry name" value="Glycos_transf_1"/>
    <property type="match status" value="1"/>
</dbReference>
<evidence type="ECO:0000313" key="4">
    <source>
        <dbReference type="Proteomes" id="UP000568839"/>
    </source>
</evidence>
<evidence type="ECO:0000256" key="1">
    <source>
        <dbReference type="ARBA" id="ARBA00022679"/>
    </source>
</evidence>
<dbReference type="EMBL" id="JACHHJ010000001">
    <property type="protein sequence ID" value="MBB6449214.1"/>
    <property type="molecule type" value="Genomic_DNA"/>
</dbReference>
<dbReference type="SUPFAM" id="SSF53756">
    <property type="entry name" value="UDP-Glycosyltransferase/glycogen phosphorylase"/>
    <property type="match status" value="1"/>
</dbReference>
<organism evidence="3 4">
    <name type="scientific">Geomicrobium halophilum</name>
    <dbReference type="NCBI Taxonomy" id="549000"/>
    <lineage>
        <taxon>Bacteria</taxon>
        <taxon>Bacillati</taxon>
        <taxon>Bacillota</taxon>
        <taxon>Bacilli</taxon>
        <taxon>Bacillales</taxon>
        <taxon>Geomicrobium</taxon>
    </lineage>
</organism>
<comment type="caution">
    <text evidence="3">The sequence shown here is derived from an EMBL/GenBank/DDBJ whole genome shotgun (WGS) entry which is preliminary data.</text>
</comment>
<dbReference type="SUPFAM" id="SSF53335">
    <property type="entry name" value="S-adenosyl-L-methionine-dependent methyltransferases"/>
    <property type="match status" value="1"/>
</dbReference>
<keyword evidence="4" id="KW-1185">Reference proteome</keyword>
<dbReference type="Gene3D" id="3.40.50.2000">
    <property type="entry name" value="Glycogen Phosphorylase B"/>
    <property type="match status" value="2"/>
</dbReference>
<evidence type="ECO:0000313" key="3">
    <source>
        <dbReference type="EMBL" id="MBB6449214.1"/>
    </source>
</evidence>
<name>A0A841PN82_9BACL</name>
<dbReference type="InterPro" id="IPR029063">
    <property type="entry name" value="SAM-dependent_MTases_sf"/>
</dbReference>
<dbReference type="PANTHER" id="PTHR46401">
    <property type="entry name" value="GLYCOSYLTRANSFERASE WBBK-RELATED"/>
    <property type="match status" value="1"/>
</dbReference>
<evidence type="ECO:0000259" key="2">
    <source>
        <dbReference type="Pfam" id="PF00534"/>
    </source>
</evidence>
<dbReference type="RefSeq" id="WP_184403116.1">
    <property type="nucleotide sequence ID" value="NZ_JACHHJ010000001.1"/>
</dbReference>
<dbReference type="AlphaFoldDB" id="A0A841PN82"/>
<feature type="domain" description="Glycosyl transferase family 1" evidence="2">
    <location>
        <begin position="428"/>
        <end position="523"/>
    </location>
</feature>
<protein>
    <submittedName>
        <fullName evidence="3">Glycosyltransferase involved in cell wall biosynthesis</fullName>
    </submittedName>
</protein>
<reference evidence="3 4" key="1">
    <citation type="submission" date="2020-08" db="EMBL/GenBank/DDBJ databases">
        <title>Genomic Encyclopedia of Type Strains, Phase IV (KMG-IV): sequencing the most valuable type-strain genomes for metagenomic binning, comparative biology and taxonomic classification.</title>
        <authorList>
            <person name="Goeker M."/>
        </authorList>
    </citation>
    <scope>NUCLEOTIDE SEQUENCE [LARGE SCALE GENOMIC DNA]</scope>
    <source>
        <strain evidence="3 4">DSM 21769</strain>
    </source>
</reference>
<dbReference type="Gene3D" id="3.40.50.150">
    <property type="entry name" value="Vaccinia Virus protein VP39"/>
    <property type="match status" value="1"/>
</dbReference>
<dbReference type="InterPro" id="IPR001296">
    <property type="entry name" value="Glyco_trans_1"/>
</dbReference>
<dbReference type="PANTHER" id="PTHR46401:SF2">
    <property type="entry name" value="GLYCOSYLTRANSFERASE WBBK-RELATED"/>
    <property type="match status" value="1"/>
</dbReference>
<dbReference type="CDD" id="cd03801">
    <property type="entry name" value="GT4_PimA-like"/>
    <property type="match status" value="1"/>
</dbReference>
<dbReference type="GO" id="GO:0009103">
    <property type="term" value="P:lipopolysaccharide biosynthetic process"/>
    <property type="evidence" value="ECO:0007669"/>
    <property type="project" value="TreeGrafter"/>
</dbReference>
<gene>
    <name evidence="3" type="ORF">HNR44_001163</name>
</gene>
<keyword evidence="1 3" id="KW-0808">Transferase</keyword>
<dbReference type="Proteomes" id="UP000568839">
    <property type="component" value="Unassembled WGS sequence"/>
</dbReference>
<sequence>MPTSWYQVIPEIIDQILVDQPQSILDMGIGFGKYGVLLREVFDIPYERYEKNSWSVKIDGIEGFERYRNPLHDYAYNHVYYESIDDLLHKLPVYDTVLLIDVLEHFEKEAGLSLIKKLLQHTNKSLLISTPLDPAPQQEYMGNKLEHHKSRWSIPDFRSFDFQYKFVPIGENGAHLIKVYPPSTQIKTTKPEILDFPERTKRLKIGYVLPHRELTGGLKMLIQQMEKLKARGHEIHAFLRGDPESKVLPDWAALAVNQEIAIPAGELYIDYVEDCDIVVAGWYQQIPELECIKPPLFYWEQGHESLFGDIPNLPDVFPIREEMKRAYQSSIPIVSVSAFVSDVIKARFSKSTAVLTNGVDSDLFFNHGVETSAEGNVILLVGNPALRFKGFDSALETMSRAWHKGYRFQVNWVCQYYPQIREVTFPIQFVINPNQHELDSWYRMSDIHLFTSMYEGFGMPPLEAMASGVAVIATRCGGVEEYAKHGQNCLLVEPQDIPGMTAAVCDLLDSPEKRNRLAAEGKKTALHFSYDKIIAKLESFMMRLAEDEV</sequence>